<dbReference type="EMBL" id="JACGCM010001343">
    <property type="protein sequence ID" value="KAF6156378.1"/>
    <property type="molecule type" value="Genomic_DNA"/>
</dbReference>
<organism evidence="9 10">
    <name type="scientific">Kingdonia uniflora</name>
    <dbReference type="NCBI Taxonomy" id="39325"/>
    <lineage>
        <taxon>Eukaryota</taxon>
        <taxon>Viridiplantae</taxon>
        <taxon>Streptophyta</taxon>
        <taxon>Embryophyta</taxon>
        <taxon>Tracheophyta</taxon>
        <taxon>Spermatophyta</taxon>
        <taxon>Magnoliopsida</taxon>
        <taxon>Ranunculales</taxon>
        <taxon>Circaeasteraceae</taxon>
        <taxon>Kingdonia</taxon>
    </lineage>
</organism>
<dbReference type="GO" id="GO:0005506">
    <property type="term" value="F:iron ion binding"/>
    <property type="evidence" value="ECO:0007669"/>
    <property type="project" value="InterPro"/>
</dbReference>
<comment type="similarity">
    <text evidence="2">Belongs to the sterol desaturase family.</text>
</comment>
<comment type="subcellular location">
    <subcellularLocation>
        <location evidence="1">Membrane</location>
        <topology evidence="1">Multi-pass membrane protein</topology>
    </subcellularLocation>
</comment>
<proteinExistence type="inferred from homology"/>
<feature type="domain" description="Very-long-chain aldehyde decarbonylase CER1-like C-terminal" evidence="8">
    <location>
        <begin position="450"/>
        <end position="620"/>
    </location>
</feature>
<feature type="domain" description="Fatty acid hydroxylase" evidence="7">
    <location>
        <begin position="131"/>
        <end position="270"/>
    </location>
</feature>
<evidence type="ECO:0000259" key="7">
    <source>
        <dbReference type="Pfam" id="PF04116"/>
    </source>
</evidence>
<dbReference type="PANTHER" id="PTHR11863">
    <property type="entry name" value="STEROL DESATURASE"/>
    <property type="match status" value="1"/>
</dbReference>
<dbReference type="SUPFAM" id="SSF51735">
    <property type="entry name" value="NAD(P)-binding Rossmann-fold domains"/>
    <property type="match status" value="1"/>
</dbReference>
<keyword evidence="3 6" id="KW-0812">Transmembrane</keyword>
<feature type="transmembrane region" description="Helical" evidence="6">
    <location>
        <begin position="124"/>
        <end position="143"/>
    </location>
</feature>
<dbReference type="Proteomes" id="UP000541444">
    <property type="component" value="Unassembled WGS sequence"/>
</dbReference>
<evidence type="ECO:0000256" key="2">
    <source>
        <dbReference type="ARBA" id="ARBA00009324"/>
    </source>
</evidence>
<evidence type="ECO:0000313" key="10">
    <source>
        <dbReference type="Proteomes" id="UP000541444"/>
    </source>
</evidence>
<feature type="transmembrane region" description="Helical" evidence="6">
    <location>
        <begin position="180"/>
        <end position="205"/>
    </location>
</feature>
<gene>
    <name evidence="9" type="ORF">GIB67_031499</name>
</gene>
<evidence type="ECO:0000256" key="3">
    <source>
        <dbReference type="ARBA" id="ARBA00022692"/>
    </source>
</evidence>
<dbReference type="GO" id="GO:0016020">
    <property type="term" value="C:membrane"/>
    <property type="evidence" value="ECO:0007669"/>
    <property type="project" value="UniProtKB-SubCell"/>
</dbReference>
<comment type="caution">
    <text evidence="9">The sequence shown here is derived from an EMBL/GenBank/DDBJ whole genome shotgun (WGS) entry which is preliminary data.</text>
</comment>
<dbReference type="GO" id="GO:0016491">
    <property type="term" value="F:oxidoreductase activity"/>
    <property type="evidence" value="ECO:0007669"/>
    <property type="project" value="InterPro"/>
</dbReference>
<accession>A0A7J7MNU5</accession>
<evidence type="ECO:0000256" key="5">
    <source>
        <dbReference type="ARBA" id="ARBA00023136"/>
    </source>
</evidence>
<dbReference type="Pfam" id="PF04116">
    <property type="entry name" value="FA_hydroxylase"/>
    <property type="match status" value="1"/>
</dbReference>
<evidence type="ECO:0000259" key="8">
    <source>
        <dbReference type="Pfam" id="PF12076"/>
    </source>
</evidence>
<name>A0A7J7MNU5_9MAGN</name>
<keyword evidence="4 6" id="KW-1133">Transmembrane helix</keyword>
<evidence type="ECO:0000256" key="4">
    <source>
        <dbReference type="ARBA" id="ARBA00022989"/>
    </source>
</evidence>
<evidence type="ECO:0000256" key="1">
    <source>
        <dbReference type="ARBA" id="ARBA00004141"/>
    </source>
</evidence>
<dbReference type="OrthoDB" id="408954at2759"/>
<dbReference type="InterPro" id="IPR021940">
    <property type="entry name" value="CER1-like_C"/>
</dbReference>
<dbReference type="InterPro" id="IPR050307">
    <property type="entry name" value="Sterol_Desaturase_Related"/>
</dbReference>
<sequence>MVAPLSTWPWENLGNFKYLLYGPLVAKVLYSRRADEVLPQQDVWCLHLLIICALRSAIYTVCTNHSNSHYHTLKHRILPEGVGFKQIDSEWHWDNFIILQAFMAFMACSSFPFLVDLPLWNSKGVLYALIFHVGISEPLYYWVHRYLHSDYFFSNYHSLHHSSPVPQSVTAGLATPLEHLLLGVIIGIPIIGTCLIGFGSLRLIYGYILIFDYLRAIGHSSVEHVPHWIFKTFPFLRYILYTPTYHNVHHRELDTNFCLFMPLYDALGGTLNKKSWELYQKVRSGANMPKPDFVFLCHCVDIISSLHVPFFSRSFVSLPYTTRLFVLPWWPVAFLGMIGLWIKSKAFMVTGYHLRGKIHHSWCVPRFGFQYFLPFAKDGINKLIEDAILKADKTGVKVISLAALNKNEALNGGGALFVNKHPNLRVRVVHGNTLTAAVILKELPEDTKEIFLTGATSKLGRAIALYLCRHKVRVMMMTLSTERFQKIKMEAPEEYQSHIVQVTKYEAAQNCKTWVVGKWLTPGQQRFAPPGTHFHQFVVPSIFPFRRDCTYGELAAMKLPPDVEGQGTCEYTMDRGIVHACHAGGVVHFLEGYTHHEVGTIDVDMIDVVWEAAMKHGLRPV</sequence>
<dbReference type="GO" id="GO:0008610">
    <property type="term" value="P:lipid biosynthetic process"/>
    <property type="evidence" value="ECO:0007669"/>
    <property type="project" value="InterPro"/>
</dbReference>
<dbReference type="AlphaFoldDB" id="A0A7J7MNU5"/>
<reference evidence="9 10" key="1">
    <citation type="journal article" date="2020" name="IScience">
        <title>Genome Sequencing of the Endangered Kingdonia uniflora (Circaeasteraceae, Ranunculales) Reveals Potential Mechanisms of Evolutionary Specialization.</title>
        <authorList>
            <person name="Sun Y."/>
            <person name="Deng T."/>
            <person name="Zhang A."/>
            <person name="Moore M.J."/>
            <person name="Landis J.B."/>
            <person name="Lin N."/>
            <person name="Zhang H."/>
            <person name="Zhang X."/>
            <person name="Huang J."/>
            <person name="Zhang X."/>
            <person name="Sun H."/>
            <person name="Wang H."/>
        </authorList>
    </citation>
    <scope>NUCLEOTIDE SEQUENCE [LARGE SCALE GENOMIC DNA]</scope>
    <source>
        <strain evidence="9">TB1705</strain>
        <tissue evidence="9">Leaf</tissue>
    </source>
</reference>
<dbReference type="Gene3D" id="3.40.50.720">
    <property type="entry name" value="NAD(P)-binding Rossmann-like Domain"/>
    <property type="match status" value="1"/>
</dbReference>
<dbReference type="InterPro" id="IPR036291">
    <property type="entry name" value="NAD(P)-bd_dom_sf"/>
</dbReference>
<feature type="transmembrane region" description="Helical" evidence="6">
    <location>
        <begin position="97"/>
        <end position="117"/>
    </location>
</feature>
<feature type="transmembrane region" description="Helical" evidence="6">
    <location>
        <begin position="324"/>
        <end position="342"/>
    </location>
</feature>
<dbReference type="InterPro" id="IPR006694">
    <property type="entry name" value="Fatty_acid_hydroxylase"/>
</dbReference>
<keyword evidence="10" id="KW-1185">Reference proteome</keyword>
<evidence type="ECO:0000256" key="6">
    <source>
        <dbReference type="SAM" id="Phobius"/>
    </source>
</evidence>
<protein>
    <submittedName>
        <fullName evidence="9">Uncharacterized protein</fullName>
    </submittedName>
</protein>
<keyword evidence="5 6" id="KW-0472">Membrane</keyword>
<dbReference type="Pfam" id="PF12076">
    <property type="entry name" value="CER1-like_C"/>
    <property type="match status" value="1"/>
</dbReference>
<evidence type="ECO:0000313" key="9">
    <source>
        <dbReference type="EMBL" id="KAF6156378.1"/>
    </source>
</evidence>